<evidence type="ECO:0000313" key="4">
    <source>
        <dbReference type="Proteomes" id="UP000013909"/>
    </source>
</evidence>
<dbReference type="RefSeq" id="WP_010852200.1">
    <property type="nucleotide sequence ID" value="NZ_AQHR01000001.1"/>
</dbReference>
<dbReference type="PRINTS" id="PR01438">
    <property type="entry name" value="UNVRSLSTRESS"/>
</dbReference>
<dbReference type="STRING" id="1232681.ADIS_0045"/>
<dbReference type="Pfam" id="PF00582">
    <property type="entry name" value="Usp"/>
    <property type="match status" value="1"/>
</dbReference>
<keyword evidence="4" id="KW-1185">Reference proteome</keyword>
<comment type="caution">
    <text evidence="3">The sequence shown here is derived from an EMBL/GenBank/DDBJ whole genome shotgun (WGS) entry which is preliminary data.</text>
</comment>
<accession>R7ZZJ8</accession>
<feature type="domain" description="UspA" evidence="2">
    <location>
        <begin position="1"/>
        <end position="142"/>
    </location>
</feature>
<organism evidence="3 4">
    <name type="scientific">Lunatimonas lonarensis</name>
    <dbReference type="NCBI Taxonomy" id="1232681"/>
    <lineage>
        <taxon>Bacteria</taxon>
        <taxon>Pseudomonadati</taxon>
        <taxon>Bacteroidota</taxon>
        <taxon>Cytophagia</taxon>
        <taxon>Cytophagales</taxon>
        <taxon>Cyclobacteriaceae</taxon>
    </lineage>
</organism>
<evidence type="ECO:0000256" key="1">
    <source>
        <dbReference type="ARBA" id="ARBA00008791"/>
    </source>
</evidence>
<dbReference type="Proteomes" id="UP000013909">
    <property type="component" value="Unassembled WGS sequence"/>
</dbReference>
<dbReference type="AlphaFoldDB" id="R7ZZJ8"/>
<protein>
    <recommendedName>
        <fullName evidence="2">UspA domain-containing protein</fullName>
    </recommendedName>
</protein>
<comment type="similarity">
    <text evidence="1">Belongs to the universal stress protein A family.</text>
</comment>
<name>R7ZZJ8_9BACT</name>
<reference evidence="3 4" key="1">
    <citation type="submission" date="2013-02" db="EMBL/GenBank/DDBJ databases">
        <title>A novel strain isolated from Lonar lake, Maharashtra, India.</title>
        <authorList>
            <person name="Singh A."/>
        </authorList>
    </citation>
    <scope>NUCLEOTIDE SEQUENCE [LARGE SCALE GENOMIC DNA]</scope>
    <source>
        <strain evidence="3 4">AK24</strain>
    </source>
</reference>
<sequence length="276" mass="29947">MKRILVPIDFSPYSEVAFQNAAKLAAKGDATITCVNVVSTALDWDSLSEKDKAKHTAILDTEAEAKDKLKAFVMNHKVSHNPVEAVVKIGVPAQAIIDVANSQAADLIVIGAYGLGFEEGKFVGSTMQKVLRLAECPVLAVKKPIDGRTIKKVTFASLFNEASKPAFVRMKPLIKMLGASVHFLYVNTPARFLDSLKAEGLMKQYAAGQEDLVIHKHVFNHSEVENGIIAFADSRNSGLIAIASNVRTSNSTYQIGVTETVLYKTDLPVLSVKFDV</sequence>
<evidence type="ECO:0000313" key="3">
    <source>
        <dbReference type="EMBL" id="EON79478.1"/>
    </source>
</evidence>
<dbReference type="CDD" id="cd00293">
    <property type="entry name" value="USP-like"/>
    <property type="match status" value="1"/>
</dbReference>
<gene>
    <name evidence="3" type="ORF">ADIS_0045</name>
</gene>
<evidence type="ECO:0000259" key="2">
    <source>
        <dbReference type="Pfam" id="PF00582"/>
    </source>
</evidence>
<proteinExistence type="inferred from homology"/>
<dbReference type="OrthoDB" id="1522603at2"/>
<dbReference type="InterPro" id="IPR006016">
    <property type="entry name" value="UspA"/>
</dbReference>
<dbReference type="PANTHER" id="PTHR46268">
    <property type="entry name" value="STRESS RESPONSE PROTEIN NHAX"/>
    <property type="match status" value="1"/>
</dbReference>
<dbReference type="Gene3D" id="3.40.50.12370">
    <property type="match status" value="1"/>
</dbReference>
<dbReference type="EMBL" id="AQHR01000001">
    <property type="protein sequence ID" value="EON79478.1"/>
    <property type="molecule type" value="Genomic_DNA"/>
</dbReference>
<dbReference type="PANTHER" id="PTHR46268:SF6">
    <property type="entry name" value="UNIVERSAL STRESS PROTEIN UP12"/>
    <property type="match status" value="1"/>
</dbReference>
<dbReference type="InterPro" id="IPR006015">
    <property type="entry name" value="Universal_stress_UspA"/>
</dbReference>
<dbReference type="SUPFAM" id="SSF52402">
    <property type="entry name" value="Adenine nucleotide alpha hydrolases-like"/>
    <property type="match status" value="2"/>
</dbReference>